<dbReference type="SUPFAM" id="SSF48452">
    <property type="entry name" value="TPR-like"/>
    <property type="match status" value="1"/>
</dbReference>
<evidence type="ECO:0000256" key="3">
    <source>
        <dbReference type="ARBA" id="ARBA00022748"/>
    </source>
</evidence>
<organism evidence="7">
    <name type="scientific">hydrothermal vent metagenome</name>
    <dbReference type="NCBI Taxonomy" id="652676"/>
    <lineage>
        <taxon>unclassified sequences</taxon>
        <taxon>metagenomes</taxon>
        <taxon>ecological metagenomes</taxon>
    </lineage>
</organism>
<evidence type="ECO:0000313" key="7">
    <source>
        <dbReference type="EMBL" id="VAW91879.1"/>
    </source>
</evidence>
<accession>A0A3B1A166</accession>
<dbReference type="PANTHER" id="PTHR47870">
    <property type="entry name" value="CYTOCHROME C-TYPE BIOGENESIS PROTEIN CCMH"/>
    <property type="match status" value="1"/>
</dbReference>
<evidence type="ECO:0000259" key="5">
    <source>
        <dbReference type="Pfam" id="PF23892"/>
    </source>
</evidence>
<feature type="domain" description="Cytochrome c-type biogenesis protein H TPR" evidence="6">
    <location>
        <begin position="155"/>
        <end position="273"/>
    </location>
</feature>
<dbReference type="PANTHER" id="PTHR47870:SF4">
    <property type="entry name" value="CYTOCHROME C-TYPE BIOGENESIS PROTEIN CYCH"/>
    <property type="match status" value="1"/>
</dbReference>
<dbReference type="NCBIfam" id="TIGR03142">
    <property type="entry name" value="cytochro_ccmI"/>
    <property type="match status" value="1"/>
</dbReference>
<feature type="transmembrane region" description="Helical" evidence="4">
    <location>
        <begin position="6"/>
        <end position="25"/>
    </location>
</feature>
<gene>
    <name evidence="7" type="ORF">MNBD_GAMMA21-2811</name>
</gene>
<dbReference type="InterPro" id="IPR051263">
    <property type="entry name" value="C-type_cytochrome_biogenesis"/>
</dbReference>
<feature type="domain" description="Cytochrome c-type biogenesis protein H Ig-like" evidence="5">
    <location>
        <begin position="319"/>
        <end position="423"/>
    </location>
</feature>
<dbReference type="GO" id="GO:0016829">
    <property type="term" value="F:lyase activity"/>
    <property type="evidence" value="ECO:0007669"/>
    <property type="project" value="UniProtKB-KW"/>
</dbReference>
<feature type="transmembrane region" description="Helical" evidence="4">
    <location>
        <begin position="98"/>
        <end position="116"/>
    </location>
</feature>
<keyword evidence="4" id="KW-1133">Transmembrane helix</keyword>
<evidence type="ECO:0000256" key="4">
    <source>
        <dbReference type="SAM" id="Phobius"/>
    </source>
</evidence>
<keyword evidence="4" id="KW-0472">Membrane</keyword>
<keyword evidence="7" id="KW-0456">Lyase</keyword>
<keyword evidence="3" id="KW-0201">Cytochrome c-type biogenesis</keyword>
<dbReference type="GO" id="GO:0017004">
    <property type="term" value="P:cytochrome complex assembly"/>
    <property type="evidence" value="ECO:0007669"/>
    <property type="project" value="UniProtKB-KW"/>
</dbReference>
<dbReference type="InterPro" id="IPR056413">
    <property type="entry name" value="TPR_CcmH_CycH"/>
</dbReference>
<reference evidence="7" key="1">
    <citation type="submission" date="2018-06" db="EMBL/GenBank/DDBJ databases">
        <authorList>
            <person name="Zhirakovskaya E."/>
        </authorList>
    </citation>
    <scope>NUCLEOTIDE SEQUENCE</scope>
</reference>
<dbReference type="InterPro" id="IPR056412">
    <property type="entry name" value="Ig_CycH"/>
</dbReference>
<dbReference type="InterPro" id="IPR017560">
    <property type="entry name" value="Cyt_c_biogenesis_CcmI"/>
</dbReference>
<dbReference type="Pfam" id="PF23892">
    <property type="entry name" value="Ig_CycH"/>
    <property type="match status" value="1"/>
</dbReference>
<proteinExistence type="predicted"/>
<keyword evidence="2" id="KW-0677">Repeat</keyword>
<dbReference type="Pfam" id="PF23914">
    <property type="entry name" value="TPR_CcmH_CycH"/>
    <property type="match status" value="1"/>
</dbReference>
<dbReference type="AlphaFoldDB" id="A0A3B1A166"/>
<keyword evidence="4" id="KW-0812">Transmembrane</keyword>
<evidence type="ECO:0000256" key="2">
    <source>
        <dbReference type="ARBA" id="ARBA00022737"/>
    </source>
</evidence>
<name>A0A3B1A166_9ZZZZ</name>
<evidence type="ECO:0000259" key="6">
    <source>
        <dbReference type="Pfam" id="PF23914"/>
    </source>
</evidence>
<evidence type="ECO:0000256" key="1">
    <source>
        <dbReference type="ARBA" id="ARBA00004196"/>
    </source>
</evidence>
<sequence>MMGFIFLSFSLLVIVIWLIAPALLGRKFDNFDDNKQLNINIAKERLAELDTQLKNNEIDQNQYNQIKNEIEASLLDDTDEQKDAIINKELPAHYKRTILVLLTAIPFSAFALYQYWGSPDTLTNTAAPVQISTNQTTGSDTSQNKHSGSLSEAITKLEARLAAEPNNPDGWFMLARSYSVQKQYQKSAEAFRKLHALVGDQPVVLLGLADMLTMSRNGDMSGEPFELAKKALAIEPDNITALWLTGMGYNDAGDIPRALELLQRLLPLLSDDAKSSQEIRILIANAQRKLGIKAEQTNGAANTTTPSTQTDQSTARLIVKVKIDPALRSSLADSDYVMIYAQRVTGMKMPLAIVKMQVKDMPMTITLDDSLAAGPMGKLSDAAQVNVLARISKSGQAIRQSGDIEVKRGPYINNHAEPIEITIK</sequence>
<comment type="subcellular location">
    <subcellularLocation>
        <location evidence="1">Cell envelope</location>
    </subcellularLocation>
</comment>
<dbReference type="InterPro" id="IPR011990">
    <property type="entry name" value="TPR-like_helical_dom_sf"/>
</dbReference>
<dbReference type="GO" id="GO:0030313">
    <property type="term" value="C:cell envelope"/>
    <property type="evidence" value="ECO:0007669"/>
    <property type="project" value="UniProtKB-SubCell"/>
</dbReference>
<protein>
    <submittedName>
        <fullName evidence="7">Cytochrome c heme lyase subunit CcmH</fullName>
    </submittedName>
</protein>
<dbReference type="EMBL" id="UOFR01000013">
    <property type="protein sequence ID" value="VAW91879.1"/>
    <property type="molecule type" value="Genomic_DNA"/>
</dbReference>
<dbReference type="Gene3D" id="1.25.40.10">
    <property type="entry name" value="Tetratricopeptide repeat domain"/>
    <property type="match status" value="1"/>
</dbReference>
<dbReference type="GO" id="GO:0005886">
    <property type="term" value="C:plasma membrane"/>
    <property type="evidence" value="ECO:0007669"/>
    <property type="project" value="TreeGrafter"/>
</dbReference>